<evidence type="ECO:0000313" key="10">
    <source>
        <dbReference type="EMBL" id="TNY20083.1"/>
    </source>
</evidence>
<keyword evidence="11" id="KW-1185">Reference proteome</keyword>
<evidence type="ECO:0000259" key="9">
    <source>
        <dbReference type="PROSITE" id="PS50102"/>
    </source>
</evidence>
<evidence type="ECO:0000256" key="2">
    <source>
        <dbReference type="ARBA" id="ARBA00004642"/>
    </source>
</evidence>
<comment type="subcellular location">
    <subcellularLocation>
        <location evidence="1">Nucleus speckle</location>
    </subcellularLocation>
    <subcellularLocation>
        <location evidence="2">Nucleus</location>
        <location evidence="2">Nucleoplasm</location>
    </subcellularLocation>
</comment>
<dbReference type="GO" id="GO:0005685">
    <property type="term" value="C:U1 snRNP"/>
    <property type="evidence" value="ECO:0007669"/>
    <property type="project" value="TreeGrafter"/>
</dbReference>
<dbReference type="InterPro" id="IPR034143">
    <property type="entry name" value="snRNP70_RRM"/>
</dbReference>
<dbReference type="FunFam" id="3.30.70.330:FF:001585">
    <property type="entry name" value="U1 small nuclear ribonucleoprotein 70 kDa"/>
    <property type="match status" value="1"/>
</dbReference>
<dbReference type="PANTHER" id="PTHR13952">
    <property type="entry name" value="U1 SMALL NUCLEAR RIBONUCLEOPROTEIN 70 KD"/>
    <property type="match status" value="1"/>
</dbReference>
<dbReference type="GO" id="GO:0003729">
    <property type="term" value="F:mRNA binding"/>
    <property type="evidence" value="ECO:0007669"/>
    <property type="project" value="TreeGrafter"/>
</dbReference>
<feature type="region of interest" description="Disordered" evidence="8">
    <location>
        <begin position="73"/>
        <end position="105"/>
    </location>
</feature>
<dbReference type="GO" id="GO:0071004">
    <property type="term" value="C:U2-type prespliceosome"/>
    <property type="evidence" value="ECO:0007669"/>
    <property type="project" value="TreeGrafter"/>
</dbReference>
<dbReference type="GO" id="GO:0071011">
    <property type="term" value="C:precatalytic spliceosome"/>
    <property type="evidence" value="ECO:0007669"/>
    <property type="project" value="TreeGrafter"/>
</dbReference>
<evidence type="ECO:0000256" key="3">
    <source>
        <dbReference type="ARBA" id="ARBA00016996"/>
    </source>
</evidence>
<dbReference type="InterPro" id="IPR035979">
    <property type="entry name" value="RBD_domain_sf"/>
</dbReference>
<sequence>THLLPPNLLKLFAPRPPLPYAKPPGRDPDLPLKSLSARRAPQPIVVAPVLAQIRRDQDDRERKLVEEGQFQLRRRERERRRKEAIADPSRHRTSPTDAPQDDEEICGDPYKTLFVGRLPHDVTERDLVREFDLYGPIERVRLVTDHKTGASRGYAFVVYERERDMKAAYKDADGLKMKGKRVLIDVERGRTVKGWKPRRLGGGLGGRIKKLKGARSSPLSLFSSATTH</sequence>
<dbReference type="InterPro" id="IPR012677">
    <property type="entry name" value="Nucleotide-bd_a/b_plait_sf"/>
</dbReference>
<keyword evidence="4 7" id="KW-0694">RNA-binding</keyword>
<feature type="region of interest" description="Disordered" evidence="8">
    <location>
        <begin position="13"/>
        <end position="38"/>
    </location>
</feature>
<feature type="domain" description="RRM" evidence="9">
    <location>
        <begin position="111"/>
        <end position="189"/>
    </location>
</feature>
<dbReference type="AlphaFoldDB" id="A0A5C5FTA9"/>
<dbReference type="Proteomes" id="UP000311382">
    <property type="component" value="Unassembled WGS sequence"/>
</dbReference>
<feature type="non-terminal residue" evidence="10">
    <location>
        <position position="1"/>
    </location>
</feature>
<evidence type="ECO:0000256" key="8">
    <source>
        <dbReference type="SAM" id="MobiDB-lite"/>
    </source>
</evidence>
<dbReference type="Pfam" id="PF12220">
    <property type="entry name" value="U1snRNP70_N"/>
    <property type="match status" value="1"/>
</dbReference>
<evidence type="ECO:0000313" key="11">
    <source>
        <dbReference type="Proteomes" id="UP000311382"/>
    </source>
</evidence>
<dbReference type="PANTHER" id="PTHR13952:SF5">
    <property type="entry name" value="U1 SMALL NUCLEAR RIBONUCLEOPROTEIN 70 KDA"/>
    <property type="match status" value="1"/>
</dbReference>
<dbReference type="Gene3D" id="3.30.70.330">
    <property type="match status" value="1"/>
</dbReference>
<organism evidence="10 11">
    <name type="scientific">Rhodotorula diobovata</name>
    <dbReference type="NCBI Taxonomy" id="5288"/>
    <lineage>
        <taxon>Eukaryota</taxon>
        <taxon>Fungi</taxon>
        <taxon>Dikarya</taxon>
        <taxon>Basidiomycota</taxon>
        <taxon>Pucciniomycotina</taxon>
        <taxon>Microbotryomycetes</taxon>
        <taxon>Sporidiobolales</taxon>
        <taxon>Sporidiobolaceae</taxon>
        <taxon>Rhodotorula</taxon>
    </lineage>
</organism>
<evidence type="ECO:0000256" key="4">
    <source>
        <dbReference type="ARBA" id="ARBA00022884"/>
    </source>
</evidence>
<comment type="caution">
    <text evidence="10">The sequence shown here is derived from an EMBL/GenBank/DDBJ whole genome shotgun (WGS) entry which is preliminary data.</text>
</comment>
<feature type="compositionally biased region" description="Basic and acidic residues" evidence="8">
    <location>
        <begin position="81"/>
        <end position="90"/>
    </location>
</feature>
<evidence type="ECO:0000256" key="1">
    <source>
        <dbReference type="ARBA" id="ARBA00004324"/>
    </source>
</evidence>
<dbReference type="SUPFAM" id="SSF54928">
    <property type="entry name" value="RNA-binding domain, RBD"/>
    <property type="match status" value="1"/>
</dbReference>
<dbReference type="InterPro" id="IPR022023">
    <property type="entry name" value="U1snRNP70_N"/>
</dbReference>
<gene>
    <name evidence="10" type="ORF">DMC30DRAFT_352827</name>
</gene>
<proteinExistence type="predicted"/>
<name>A0A5C5FTA9_9BASI</name>
<reference evidence="10 11" key="1">
    <citation type="submission" date="2019-03" db="EMBL/GenBank/DDBJ databases">
        <title>Rhodosporidium diobovatum UCD-FST 08-225 genome sequencing, assembly, and annotation.</title>
        <authorList>
            <person name="Fakankun I.U."/>
            <person name="Fristensky B."/>
            <person name="Levin D.B."/>
        </authorList>
    </citation>
    <scope>NUCLEOTIDE SEQUENCE [LARGE SCALE GENOMIC DNA]</scope>
    <source>
        <strain evidence="10 11">UCD-FST 08-225</strain>
    </source>
</reference>
<dbReference type="PROSITE" id="PS50102">
    <property type="entry name" value="RRM"/>
    <property type="match status" value="1"/>
</dbReference>
<dbReference type="InterPro" id="IPR000504">
    <property type="entry name" value="RRM_dom"/>
</dbReference>
<accession>A0A5C5FTA9</accession>
<evidence type="ECO:0000256" key="6">
    <source>
        <dbReference type="ARBA" id="ARBA00023274"/>
    </source>
</evidence>
<evidence type="ECO:0000256" key="7">
    <source>
        <dbReference type="PROSITE-ProRule" id="PRU00176"/>
    </source>
</evidence>
<dbReference type="SMART" id="SM00360">
    <property type="entry name" value="RRM"/>
    <property type="match status" value="1"/>
</dbReference>
<dbReference type="GO" id="GO:0000398">
    <property type="term" value="P:mRNA splicing, via spliceosome"/>
    <property type="evidence" value="ECO:0007669"/>
    <property type="project" value="TreeGrafter"/>
</dbReference>
<protein>
    <recommendedName>
        <fullName evidence="3">U1 small nuclear ribonucleoprotein 70 kDa</fullName>
    </recommendedName>
</protein>
<dbReference type="EMBL" id="SOZI01000076">
    <property type="protein sequence ID" value="TNY20083.1"/>
    <property type="molecule type" value="Genomic_DNA"/>
</dbReference>
<dbReference type="GO" id="GO:0030619">
    <property type="term" value="F:U1 snRNA binding"/>
    <property type="evidence" value="ECO:0007669"/>
    <property type="project" value="InterPro"/>
</dbReference>
<dbReference type="Pfam" id="PF00076">
    <property type="entry name" value="RRM_1"/>
    <property type="match status" value="1"/>
</dbReference>
<dbReference type="GO" id="GO:0016607">
    <property type="term" value="C:nuclear speck"/>
    <property type="evidence" value="ECO:0007669"/>
    <property type="project" value="UniProtKB-SubCell"/>
</dbReference>
<keyword evidence="5" id="KW-0539">Nucleus</keyword>
<dbReference type="CDD" id="cd12236">
    <property type="entry name" value="RRM_snRNP70"/>
    <property type="match status" value="1"/>
</dbReference>
<dbReference type="InterPro" id="IPR051183">
    <property type="entry name" value="U1_U11-U12_snRNP_70-35kDa"/>
</dbReference>
<evidence type="ECO:0000256" key="5">
    <source>
        <dbReference type="ARBA" id="ARBA00023242"/>
    </source>
</evidence>
<dbReference type="OrthoDB" id="4207594at2759"/>
<keyword evidence="6" id="KW-0687">Ribonucleoprotein</keyword>
<dbReference type="STRING" id="5288.A0A5C5FTA9"/>